<feature type="region of interest" description="Disordered" evidence="1">
    <location>
        <begin position="267"/>
        <end position="289"/>
    </location>
</feature>
<organism evidence="2 3">
    <name type="scientific">Phanerochaete sordida</name>
    <dbReference type="NCBI Taxonomy" id="48140"/>
    <lineage>
        <taxon>Eukaryota</taxon>
        <taxon>Fungi</taxon>
        <taxon>Dikarya</taxon>
        <taxon>Basidiomycota</taxon>
        <taxon>Agaricomycotina</taxon>
        <taxon>Agaricomycetes</taxon>
        <taxon>Polyporales</taxon>
        <taxon>Phanerochaetaceae</taxon>
        <taxon>Phanerochaete</taxon>
    </lineage>
</organism>
<proteinExistence type="predicted"/>
<feature type="region of interest" description="Disordered" evidence="1">
    <location>
        <begin position="314"/>
        <end position="333"/>
    </location>
</feature>
<evidence type="ECO:0000313" key="2">
    <source>
        <dbReference type="EMBL" id="GJE95899.1"/>
    </source>
</evidence>
<gene>
    <name evidence="2" type="ORF">PsYK624_120900</name>
</gene>
<evidence type="ECO:0008006" key="4">
    <source>
        <dbReference type="Google" id="ProtNLM"/>
    </source>
</evidence>
<dbReference type="EMBL" id="BPQB01000053">
    <property type="protein sequence ID" value="GJE95899.1"/>
    <property type="molecule type" value="Genomic_DNA"/>
</dbReference>
<name>A0A9P3GLZ7_9APHY</name>
<accession>A0A9P3GLZ7</accession>
<dbReference type="AlphaFoldDB" id="A0A9P3GLZ7"/>
<sequence>MAKTAGLSNLSPGSSYADLETSALLDPLFELKEVTSTPTPLSGLLQDPGILRSLIAPKKSRRASTSSHRSGSRERERSKDVRRPKKDSDSASVLSLVLAEEERQVHHMKAVLRATGDRLEGEMRRADGAEERARGAETRARDALSRATTAEAARHHAELEATRAREEVTRFRMLAEAAEREARRAEQDVLRLDRLKNEAEQAAADARDTARRAQQALREWQAREEGRVEGMRLEIRRRYDDGRDDGFEDGRAEGYEAGYAEGLEEGKAEGYHAGQTDGDRSGRLIGFEEGRQVDLDEGVKEGYERRIREERVHAMEAEKERDSYVSSHEPDRTHQWVEATRHIPSQELRESVSPVPLYVRPSSESSTSQVREQSPIPVSPWLHRQLRPTATMQSKRPADGFSQ</sequence>
<evidence type="ECO:0000256" key="1">
    <source>
        <dbReference type="SAM" id="MobiDB-lite"/>
    </source>
</evidence>
<dbReference type="Proteomes" id="UP000703269">
    <property type="component" value="Unassembled WGS sequence"/>
</dbReference>
<reference evidence="2 3" key="1">
    <citation type="submission" date="2021-08" db="EMBL/GenBank/DDBJ databases">
        <title>Draft Genome Sequence of Phanerochaete sordida strain YK-624.</title>
        <authorList>
            <person name="Mori T."/>
            <person name="Dohra H."/>
            <person name="Suzuki T."/>
            <person name="Kawagishi H."/>
            <person name="Hirai H."/>
        </authorList>
    </citation>
    <scope>NUCLEOTIDE SEQUENCE [LARGE SCALE GENOMIC DNA]</scope>
    <source>
        <strain evidence="2 3">YK-624</strain>
    </source>
</reference>
<feature type="region of interest" description="Disordered" evidence="1">
    <location>
        <begin position="37"/>
        <end position="93"/>
    </location>
</feature>
<feature type="compositionally biased region" description="Basic and acidic residues" evidence="1">
    <location>
        <begin position="71"/>
        <end position="89"/>
    </location>
</feature>
<feature type="compositionally biased region" description="Basic and acidic residues" evidence="1">
    <location>
        <begin position="277"/>
        <end position="289"/>
    </location>
</feature>
<feature type="region of interest" description="Disordered" evidence="1">
    <location>
        <begin position="122"/>
        <end position="142"/>
    </location>
</feature>
<keyword evidence="3" id="KW-1185">Reference proteome</keyword>
<dbReference type="OrthoDB" id="3260303at2759"/>
<evidence type="ECO:0000313" key="3">
    <source>
        <dbReference type="Proteomes" id="UP000703269"/>
    </source>
</evidence>
<protein>
    <recommendedName>
        <fullName evidence="4">Essential protein Yae1 N-terminal domain-containing protein</fullName>
    </recommendedName>
</protein>
<feature type="region of interest" description="Disordered" evidence="1">
    <location>
        <begin position="345"/>
        <end position="403"/>
    </location>
</feature>
<comment type="caution">
    <text evidence="2">The sequence shown here is derived from an EMBL/GenBank/DDBJ whole genome shotgun (WGS) entry which is preliminary data.</text>
</comment>
<feature type="compositionally biased region" description="Polar residues" evidence="1">
    <location>
        <begin position="362"/>
        <end position="372"/>
    </location>
</feature>